<proteinExistence type="predicted"/>
<sequence>MYLISLTLFTISITTPVACRGFFRCYEACSNLTGVPAIIFIVVASIIAFLVLLAVISALVRRYRGGYIYRTGGSLGSSEIQRTPKFTELHTSGSLHEPEPSYWRRDYRHHHDLVSHSRMLGVQDTQNISKVEGTGGIGEGSGAV</sequence>
<feature type="chain" id="PRO_5041460056" evidence="2">
    <location>
        <begin position="20"/>
        <end position="144"/>
    </location>
</feature>
<name>A0AA38UF51_9AGAR</name>
<evidence type="ECO:0000313" key="4">
    <source>
        <dbReference type="Proteomes" id="UP001163846"/>
    </source>
</evidence>
<comment type="caution">
    <text evidence="3">The sequence shown here is derived from an EMBL/GenBank/DDBJ whole genome shotgun (WGS) entry which is preliminary data.</text>
</comment>
<accession>A0AA38UF51</accession>
<dbReference type="EMBL" id="MU806162">
    <property type="protein sequence ID" value="KAJ3838815.1"/>
    <property type="molecule type" value="Genomic_DNA"/>
</dbReference>
<keyword evidence="1" id="KW-0472">Membrane</keyword>
<dbReference type="AlphaFoldDB" id="A0AA38UF51"/>
<gene>
    <name evidence="3" type="ORF">F5878DRAFT_618420</name>
</gene>
<keyword evidence="1" id="KW-0812">Transmembrane</keyword>
<reference evidence="3" key="1">
    <citation type="submission" date="2022-08" db="EMBL/GenBank/DDBJ databases">
        <authorList>
            <consortium name="DOE Joint Genome Institute"/>
            <person name="Min B."/>
            <person name="Riley R."/>
            <person name="Sierra-Patev S."/>
            <person name="Naranjo-Ortiz M."/>
            <person name="Looney B."/>
            <person name="Konkel Z."/>
            <person name="Slot J.C."/>
            <person name="Sakamoto Y."/>
            <person name="Steenwyk J.L."/>
            <person name="Rokas A."/>
            <person name="Carro J."/>
            <person name="Camarero S."/>
            <person name="Ferreira P."/>
            <person name="Molpeceres G."/>
            <person name="Ruiz-Duenas F.J."/>
            <person name="Serrano A."/>
            <person name="Henrissat B."/>
            <person name="Drula E."/>
            <person name="Hughes K.W."/>
            <person name="Mata J.L."/>
            <person name="Ishikawa N.K."/>
            <person name="Vargas-Isla R."/>
            <person name="Ushijima S."/>
            <person name="Smith C.A."/>
            <person name="Ahrendt S."/>
            <person name="Andreopoulos W."/>
            <person name="He G."/>
            <person name="Labutti K."/>
            <person name="Lipzen A."/>
            <person name="Ng V."/>
            <person name="Sandor L."/>
            <person name="Barry K."/>
            <person name="Martinez A.T."/>
            <person name="Xiao Y."/>
            <person name="Gibbons J.G."/>
            <person name="Terashima K."/>
            <person name="Hibbett D.S."/>
            <person name="Grigoriev I.V."/>
        </authorList>
    </citation>
    <scope>NUCLEOTIDE SEQUENCE</scope>
    <source>
        <strain evidence="3">TFB9207</strain>
    </source>
</reference>
<feature type="signal peptide" evidence="2">
    <location>
        <begin position="1"/>
        <end position="19"/>
    </location>
</feature>
<keyword evidence="4" id="KW-1185">Reference proteome</keyword>
<protein>
    <submittedName>
        <fullName evidence="3">Uncharacterized protein</fullName>
    </submittedName>
</protein>
<evidence type="ECO:0000256" key="1">
    <source>
        <dbReference type="SAM" id="Phobius"/>
    </source>
</evidence>
<dbReference type="Proteomes" id="UP001163846">
    <property type="component" value="Unassembled WGS sequence"/>
</dbReference>
<keyword evidence="1" id="KW-1133">Transmembrane helix</keyword>
<evidence type="ECO:0000256" key="2">
    <source>
        <dbReference type="SAM" id="SignalP"/>
    </source>
</evidence>
<keyword evidence="2" id="KW-0732">Signal</keyword>
<organism evidence="3 4">
    <name type="scientific">Lentinula raphanica</name>
    <dbReference type="NCBI Taxonomy" id="153919"/>
    <lineage>
        <taxon>Eukaryota</taxon>
        <taxon>Fungi</taxon>
        <taxon>Dikarya</taxon>
        <taxon>Basidiomycota</taxon>
        <taxon>Agaricomycotina</taxon>
        <taxon>Agaricomycetes</taxon>
        <taxon>Agaricomycetidae</taxon>
        <taxon>Agaricales</taxon>
        <taxon>Marasmiineae</taxon>
        <taxon>Omphalotaceae</taxon>
        <taxon>Lentinula</taxon>
    </lineage>
</organism>
<evidence type="ECO:0000313" key="3">
    <source>
        <dbReference type="EMBL" id="KAJ3838815.1"/>
    </source>
</evidence>
<feature type="transmembrane region" description="Helical" evidence="1">
    <location>
        <begin position="35"/>
        <end position="60"/>
    </location>
</feature>